<comment type="subcellular location">
    <subcellularLocation>
        <location evidence="1">Cell membrane</location>
        <topology evidence="1">Multi-pass membrane protein</topology>
    </subcellularLocation>
</comment>
<dbReference type="InterPro" id="IPR023299">
    <property type="entry name" value="ATPase_P-typ_cyto_dom_N"/>
</dbReference>
<dbReference type="InterPro" id="IPR027256">
    <property type="entry name" value="P-typ_ATPase_IB"/>
</dbReference>
<evidence type="ECO:0000256" key="5">
    <source>
        <dbReference type="ARBA" id="ARBA00022723"/>
    </source>
</evidence>
<dbReference type="GO" id="GO:0008551">
    <property type="term" value="F:P-type cadmium transporter activity"/>
    <property type="evidence" value="ECO:0007669"/>
    <property type="project" value="UniProtKB-EC"/>
</dbReference>
<keyword evidence="6" id="KW-1278">Translocase</keyword>
<keyword evidence="9 12" id="KW-0472">Membrane</keyword>
<reference evidence="14 15" key="1">
    <citation type="journal article" date="2013" name="Genome Announc.">
        <title>High-Quality Draft Genome Sequence of Vagococcus lutrae Strain LBD1, Isolated from the Largemouth Bass Micropterus salmoides.</title>
        <authorList>
            <person name="Lebreton F."/>
            <person name="Valentino M.D."/>
            <person name="Duncan L.B."/>
            <person name="Zeng Q."/>
            <person name="Manson McGuire A."/>
            <person name="Earl A.M."/>
            <person name="Gilmore M.S."/>
        </authorList>
    </citation>
    <scope>NUCLEOTIDE SEQUENCE [LARGE SCALE GENOMIC DNA]</scope>
    <source>
        <strain evidence="14 15">LBD1</strain>
    </source>
</reference>
<comment type="similarity">
    <text evidence="2 12">Belongs to the cation transport ATPase (P-type) (TC 3.A.3) family. Type IB subfamily.</text>
</comment>
<dbReference type="InterPro" id="IPR036412">
    <property type="entry name" value="HAD-like_sf"/>
</dbReference>
<keyword evidence="12" id="KW-0547">Nucleotide-binding</keyword>
<dbReference type="SFLD" id="SFLDF00027">
    <property type="entry name" value="p-type_atpase"/>
    <property type="match status" value="1"/>
</dbReference>
<dbReference type="Pfam" id="PF00702">
    <property type="entry name" value="Hydrolase"/>
    <property type="match status" value="1"/>
</dbReference>
<dbReference type="CDD" id="cd02079">
    <property type="entry name" value="P-type_ATPase_HM"/>
    <property type="match status" value="1"/>
</dbReference>
<dbReference type="InterPro" id="IPR059000">
    <property type="entry name" value="ATPase_P-type_domA"/>
</dbReference>
<evidence type="ECO:0000256" key="12">
    <source>
        <dbReference type="RuleBase" id="RU362081"/>
    </source>
</evidence>
<dbReference type="InterPro" id="IPR008250">
    <property type="entry name" value="ATPase_P-typ_transduc_dom_A_sf"/>
</dbReference>
<dbReference type="InterPro" id="IPR051014">
    <property type="entry name" value="Cation_Transport_ATPase_IB"/>
</dbReference>
<dbReference type="GO" id="GO:0005886">
    <property type="term" value="C:plasma membrane"/>
    <property type="evidence" value="ECO:0007669"/>
    <property type="project" value="UniProtKB-SubCell"/>
</dbReference>
<evidence type="ECO:0000256" key="9">
    <source>
        <dbReference type="ARBA" id="ARBA00023136"/>
    </source>
</evidence>
<dbReference type="Pfam" id="PF00122">
    <property type="entry name" value="E1-E2_ATPase"/>
    <property type="match status" value="1"/>
</dbReference>
<dbReference type="SUPFAM" id="SSF56784">
    <property type="entry name" value="HAD-like"/>
    <property type="match status" value="1"/>
</dbReference>
<feature type="transmembrane region" description="Helical" evidence="12">
    <location>
        <begin position="565"/>
        <end position="582"/>
    </location>
</feature>
<dbReference type="GO" id="GO:0046872">
    <property type="term" value="F:metal ion binding"/>
    <property type="evidence" value="ECO:0007669"/>
    <property type="project" value="UniProtKB-KW"/>
</dbReference>
<evidence type="ECO:0000256" key="4">
    <source>
        <dbReference type="ARBA" id="ARBA00022692"/>
    </source>
</evidence>
<feature type="transmembrane region" description="Helical" evidence="12">
    <location>
        <begin position="38"/>
        <end position="56"/>
    </location>
</feature>
<keyword evidence="12" id="KW-0067">ATP-binding</keyword>
<dbReference type="PANTHER" id="PTHR48085">
    <property type="entry name" value="CADMIUM/ZINC-TRANSPORTING ATPASE HMA2-RELATED"/>
    <property type="match status" value="1"/>
</dbReference>
<dbReference type="EC" id="7.2.2.21" evidence="10"/>
<dbReference type="FunFam" id="2.70.150.10:FF:000002">
    <property type="entry name" value="Copper-transporting ATPase 1, putative"/>
    <property type="match status" value="1"/>
</dbReference>
<dbReference type="PRINTS" id="PR00941">
    <property type="entry name" value="CDATPASE"/>
</dbReference>
<keyword evidence="4 12" id="KW-0812">Transmembrane</keyword>
<gene>
    <name evidence="14" type="ORF">T233_00989</name>
</gene>
<evidence type="ECO:0000259" key="13">
    <source>
        <dbReference type="Pfam" id="PF00122"/>
    </source>
</evidence>
<dbReference type="AlphaFoldDB" id="V6QBD6"/>
<evidence type="ECO:0000256" key="2">
    <source>
        <dbReference type="ARBA" id="ARBA00006024"/>
    </source>
</evidence>
<evidence type="ECO:0000256" key="10">
    <source>
        <dbReference type="ARBA" id="ARBA00039103"/>
    </source>
</evidence>
<comment type="catalytic activity">
    <reaction evidence="11">
        <text>Cd(2+)(in) + ATP + H2O = Cd(2+)(out) + ADP + phosphate + H(+)</text>
        <dbReference type="Rhea" id="RHEA:12132"/>
        <dbReference type="ChEBI" id="CHEBI:15377"/>
        <dbReference type="ChEBI" id="CHEBI:15378"/>
        <dbReference type="ChEBI" id="CHEBI:30616"/>
        <dbReference type="ChEBI" id="CHEBI:43474"/>
        <dbReference type="ChEBI" id="CHEBI:48775"/>
        <dbReference type="ChEBI" id="CHEBI:456216"/>
        <dbReference type="EC" id="7.2.2.21"/>
    </reaction>
</comment>
<dbReference type="SFLD" id="SFLDS00003">
    <property type="entry name" value="Haloacid_Dehalogenase"/>
    <property type="match status" value="1"/>
</dbReference>
<evidence type="ECO:0000256" key="6">
    <source>
        <dbReference type="ARBA" id="ARBA00022967"/>
    </source>
</evidence>
<dbReference type="InterPro" id="IPR018303">
    <property type="entry name" value="ATPase_P-typ_P_site"/>
</dbReference>
<dbReference type="InterPro" id="IPR001757">
    <property type="entry name" value="P_typ_ATPase"/>
</dbReference>
<evidence type="ECO:0000256" key="11">
    <source>
        <dbReference type="ARBA" id="ARBA00049338"/>
    </source>
</evidence>
<evidence type="ECO:0000256" key="8">
    <source>
        <dbReference type="ARBA" id="ARBA00023065"/>
    </source>
</evidence>
<dbReference type="InterPro" id="IPR023214">
    <property type="entry name" value="HAD_sf"/>
</dbReference>
<dbReference type="eggNOG" id="COG2217">
    <property type="taxonomic scope" value="Bacteria"/>
</dbReference>
<evidence type="ECO:0000313" key="14">
    <source>
        <dbReference type="EMBL" id="EST89883.1"/>
    </source>
</evidence>
<comment type="caution">
    <text evidence="14">The sequence shown here is derived from an EMBL/GenBank/DDBJ whole genome shotgun (WGS) entry which is preliminary data.</text>
</comment>
<dbReference type="NCBIfam" id="TIGR01512">
    <property type="entry name" value="ATPase-IB2_Cd"/>
    <property type="match status" value="1"/>
</dbReference>
<name>V6QBD6_9ENTE</name>
<dbReference type="NCBIfam" id="TIGR01525">
    <property type="entry name" value="ATPase-IB_hvy"/>
    <property type="match status" value="1"/>
</dbReference>
<evidence type="ECO:0000313" key="15">
    <source>
        <dbReference type="Proteomes" id="UP000018126"/>
    </source>
</evidence>
<keyword evidence="15" id="KW-1185">Reference proteome</keyword>
<dbReference type="NCBIfam" id="TIGR01511">
    <property type="entry name" value="ATPase-IB1_Cu"/>
    <property type="match status" value="1"/>
</dbReference>
<dbReference type="Proteomes" id="UP000018126">
    <property type="component" value="Unassembled WGS sequence"/>
</dbReference>
<dbReference type="EMBL" id="AYSH01000013">
    <property type="protein sequence ID" value="EST89883.1"/>
    <property type="molecule type" value="Genomic_DNA"/>
</dbReference>
<dbReference type="SUPFAM" id="SSF81665">
    <property type="entry name" value="Calcium ATPase, transmembrane domain M"/>
    <property type="match status" value="1"/>
</dbReference>
<evidence type="ECO:0000256" key="3">
    <source>
        <dbReference type="ARBA" id="ARBA00022539"/>
    </source>
</evidence>
<dbReference type="Gene3D" id="3.40.1110.10">
    <property type="entry name" value="Calcium-transporting ATPase, cytoplasmic domain N"/>
    <property type="match status" value="1"/>
</dbReference>
<evidence type="ECO:0000256" key="1">
    <source>
        <dbReference type="ARBA" id="ARBA00004651"/>
    </source>
</evidence>
<dbReference type="Gene3D" id="2.70.150.10">
    <property type="entry name" value="Calcium-transporting ATPase, cytoplasmic transduction domain A"/>
    <property type="match status" value="1"/>
</dbReference>
<dbReference type="PATRIC" id="fig|1408226.3.peg.959"/>
<dbReference type="SUPFAM" id="SSF81653">
    <property type="entry name" value="Calcium ATPase, transduction domain A"/>
    <property type="match status" value="1"/>
</dbReference>
<dbReference type="GO" id="GO:0005524">
    <property type="term" value="F:ATP binding"/>
    <property type="evidence" value="ECO:0007669"/>
    <property type="project" value="UniProtKB-UniRule"/>
</dbReference>
<dbReference type="Gene3D" id="3.40.50.1000">
    <property type="entry name" value="HAD superfamily/HAD-like"/>
    <property type="match status" value="1"/>
</dbReference>
<evidence type="ECO:0000256" key="7">
    <source>
        <dbReference type="ARBA" id="ARBA00022989"/>
    </source>
</evidence>
<dbReference type="PANTHER" id="PTHR48085:SF5">
    <property type="entry name" value="CADMIUM_ZINC-TRANSPORTING ATPASE HMA4-RELATED"/>
    <property type="match status" value="1"/>
</dbReference>
<feature type="transmembrane region" description="Helical" evidence="12">
    <location>
        <begin position="12"/>
        <end position="32"/>
    </location>
</feature>
<dbReference type="SFLD" id="SFLDG00002">
    <property type="entry name" value="C1.7:_P-type_atpase_like"/>
    <property type="match status" value="1"/>
</dbReference>
<keyword evidence="7 12" id="KW-1133">Transmembrane helix</keyword>
<accession>V6QBD6</accession>
<keyword evidence="8" id="KW-0406">Ion transport</keyword>
<dbReference type="InterPro" id="IPR023298">
    <property type="entry name" value="ATPase_P-typ_TM_dom_sf"/>
</dbReference>
<feature type="domain" description="P-type ATPase A" evidence="13">
    <location>
        <begin position="117"/>
        <end position="218"/>
    </location>
</feature>
<dbReference type="InterPro" id="IPR044492">
    <property type="entry name" value="P_typ_ATPase_HD_dom"/>
</dbReference>
<dbReference type="STRING" id="1408226.T233_00989"/>
<dbReference type="PROSITE" id="PS00154">
    <property type="entry name" value="ATPASE_E1_E2"/>
    <property type="match status" value="1"/>
</dbReference>
<dbReference type="GO" id="GO:0016887">
    <property type="term" value="F:ATP hydrolysis activity"/>
    <property type="evidence" value="ECO:0007669"/>
    <property type="project" value="InterPro"/>
</dbReference>
<organism evidence="14 15">
    <name type="scientific">Vagococcus lutrae LBD1</name>
    <dbReference type="NCBI Taxonomy" id="1408226"/>
    <lineage>
        <taxon>Bacteria</taxon>
        <taxon>Bacillati</taxon>
        <taxon>Bacillota</taxon>
        <taxon>Bacilli</taxon>
        <taxon>Lactobacillales</taxon>
        <taxon>Enterococcaceae</taxon>
        <taxon>Vagococcus</taxon>
    </lineage>
</organism>
<dbReference type="PRINTS" id="PR00119">
    <property type="entry name" value="CATATPASE"/>
</dbReference>
<feature type="transmembrane region" description="Helical" evidence="12">
    <location>
        <begin position="234"/>
        <end position="252"/>
    </location>
</feature>
<feature type="transmembrane region" description="Helical" evidence="12">
    <location>
        <begin position="258"/>
        <end position="278"/>
    </location>
</feature>
<protein>
    <recommendedName>
        <fullName evidence="10">Cd(2+)-exporting ATPase</fullName>
        <ecNumber evidence="10">7.2.2.21</ecNumber>
    </recommendedName>
</protein>
<keyword evidence="3" id="KW-0104">Cadmium</keyword>
<dbReference type="NCBIfam" id="TIGR01494">
    <property type="entry name" value="ATPase_P-type"/>
    <property type="match status" value="1"/>
</dbReference>
<keyword evidence="8" id="KW-0813">Transport</keyword>
<proteinExistence type="inferred from homology"/>
<keyword evidence="12" id="KW-1003">Cell membrane</keyword>
<keyword evidence="5 12" id="KW-0479">Metal-binding</keyword>
<sequence>MKKYILKNKNQITFINSFLITLAFIIHFIFKVDKVPDYLLIVASVLGVAPILIQAVQALIVKVVSIELLVTIAVFGAFLIGNYQESSVVTFLFLFGTYLEQKTIAQTRSAIKELTDLVPNTALIRQDDETFKELDIDFVDVGDVLLVKTGARVPVDGRVISGHGYIDESSITGEVKPISKKHDDYVYAGTILDNGTIHIIADKVGEDTTFGKIIELVEEAQDTKSDTERFIDKFSRYYTPLVLVVSLIIYVITKNVELSITILVLGCPGALVIGVPVSNVSGIGNGARNGILLKGSEVIHDFSNIDTFVFDKTGTLTKGKPEVSKLITYTNDNDVLNILASIESESEHPLGKSILAYIGEYELKEIISTEVIKGKGIKSNVEEKRVLVGNYSLLKHNVNFSTEQLTHINELEKNGNSIVLMSIDEKLVMMLGIKDQIKDDVSKTLDELRELGIKKLIMLSGDNQGSVDVVSKELELTEAHGNMLPQDKSDYIKKLQNKNHTVAFVGDGINDSPSLTLADIGIAVGNGTDIAIETSDVVLIGSSIDKLSYAYTLSKKTILNMKENILVSIGVVFILITSLLFSN</sequence>